<gene>
    <name evidence="1" type="ORF">LEA_15774</name>
</gene>
<dbReference type="SUPFAM" id="SSF56281">
    <property type="entry name" value="Metallo-hydrolase/oxidoreductase"/>
    <property type="match status" value="1"/>
</dbReference>
<dbReference type="InterPro" id="IPR036866">
    <property type="entry name" value="RibonucZ/Hydroxyglut_hydro"/>
</dbReference>
<comment type="caution">
    <text evidence="1">The sequence shown here is derived from an EMBL/GenBank/DDBJ whole genome shotgun (WGS) entry which is preliminary data.</text>
</comment>
<sequence>AGRSDFPVGSTKELFESLKRLRDLPGDYTVCPGHNKATTLDFERKNNRYMRAL</sequence>
<organism evidence="1">
    <name type="scientific">human gut metagenome</name>
    <dbReference type="NCBI Taxonomy" id="408170"/>
    <lineage>
        <taxon>unclassified sequences</taxon>
        <taxon>metagenomes</taxon>
        <taxon>organismal metagenomes</taxon>
    </lineage>
</organism>
<dbReference type="EMBL" id="AJWY01010769">
    <property type="protein sequence ID" value="EKC54606.1"/>
    <property type="molecule type" value="Genomic_DNA"/>
</dbReference>
<accession>K1T5G5</accession>
<feature type="non-terminal residue" evidence="1">
    <location>
        <position position="1"/>
    </location>
</feature>
<evidence type="ECO:0000313" key="1">
    <source>
        <dbReference type="EMBL" id="EKC54606.1"/>
    </source>
</evidence>
<name>K1T5G5_9ZZZZ</name>
<protein>
    <submittedName>
        <fullName evidence="1">Metallo-beta-lactamase domain protein</fullName>
    </submittedName>
</protein>
<dbReference type="Gene3D" id="3.60.15.10">
    <property type="entry name" value="Ribonuclease Z/Hydroxyacylglutathione hydrolase-like"/>
    <property type="match status" value="1"/>
</dbReference>
<dbReference type="AlphaFoldDB" id="K1T5G5"/>
<proteinExistence type="predicted"/>
<reference evidence="1" key="1">
    <citation type="journal article" date="2013" name="Environ. Microbiol.">
        <title>Microbiota from the distal guts of lean and obese adolescents exhibit partial functional redundancy besides clear differences in community structure.</title>
        <authorList>
            <person name="Ferrer M."/>
            <person name="Ruiz A."/>
            <person name="Lanza F."/>
            <person name="Haange S.B."/>
            <person name="Oberbach A."/>
            <person name="Till H."/>
            <person name="Bargiela R."/>
            <person name="Campoy C."/>
            <person name="Segura M.T."/>
            <person name="Richter M."/>
            <person name="von Bergen M."/>
            <person name="Seifert J."/>
            <person name="Suarez A."/>
        </authorList>
    </citation>
    <scope>NUCLEOTIDE SEQUENCE</scope>
</reference>